<dbReference type="InterPro" id="IPR005036">
    <property type="entry name" value="CBM21_dom"/>
</dbReference>
<keyword evidence="3" id="KW-1185">Reference proteome</keyword>
<dbReference type="EMBL" id="BTSY01000004">
    <property type="protein sequence ID" value="GMT22743.1"/>
    <property type="molecule type" value="Genomic_DNA"/>
</dbReference>
<accession>A0AAV5VTG9</accession>
<evidence type="ECO:0000313" key="3">
    <source>
        <dbReference type="Proteomes" id="UP001432322"/>
    </source>
</evidence>
<name>A0AAV5VTG9_9BILA</name>
<protein>
    <recommendedName>
        <fullName evidence="1">CBM21 domain-containing protein</fullName>
    </recommendedName>
</protein>
<dbReference type="GO" id="GO:0000164">
    <property type="term" value="C:protein phosphatase type 1 complex"/>
    <property type="evidence" value="ECO:0007669"/>
    <property type="project" value="TreeGrafter"/>
</dbReference>
<evidence type="ECO:0000259" key="1">
    <source>
        <dbReference type="PROSITE" id="PS51159"/>
    </source>
</evidence>
<dbReference type="GO" id="GO:2001069">
    <property type="term" value="F:glycogen binding"/>
    <property type="evidence" value="ECO:0007669"/>
    <property type="project" value="TreeGrafter"/>
</dbReference>
<evidence type="ECO:0000313" key="2">
    <source>
        <dbReference type="EMBL" id="GMT22743.1"/>
    </source>
</evidence>
<feature type="domain" description="CBM21" evidence="1">
    <location>
        <begin position="108"/>
        <end position="215"/>
    </location>
</feature>
<dbReference type="Gene3D" id="2.60.40.2440">
    <property type="entry name" value="Carbohydrate binding type-21 domain"/>
    <property type="match status" value="1"/>
</dbReference>
<feature type="non-terminal residue" evidence="2">
    <location>
        <position position="1"/>
    </location>
</feature>
<dbReference type="PANTHER" id="PTHR12307">
    <property type="entry name" value="PROTEIN PHOSPHATASE 1 REGULATORY SUBUNIT"/>
    <property type="match status" value="1"/>
</dbReference>
<sequence length="235" mass="26691">RSRSLHSVLKKEELRTPCGRKVVHFADSLGLDLVQVKRVIPCNSSDEQLLSTSPSFLVKPNNSNGCPAIAVTRFMPHSGSFNDGRFLQLHPLAWNVPGDYHQLNRELLNRIASNGVCLKSSNVMGMTFTAMVSVYNHSYDKQVFVRYSLDGWRTHLEIHARFVCSHPLDNTDNFSFSLFLPQSMPVGAKCEFALRYQCGHREFWDNNLGRNYVIECKTMASRSNPQSTRDPSAFY</sequence>
<dbReference type="Proteomes" id="UP001432322">
    <property type="component" value="Unassembled WGS sequence"/>
</dbReference>
<dbReference type="AlphaFoldDB" id="A0AAV5VTG9"/>
<dbReference type="PANTHER" id="PTHR12307:SF36">
    <property type="entry name" value="GLYCOGEN-BINDING SUBUNIT 76A"/>
    <property type="match status" value="1"/>
</dbReference>
<gene>
    <name evidence="2" type="ORF">PFISCL1PPCAC_14040</name>
</gene>
<dbReference type="InterPro" id="IPR050782">
    <property type="entry name" value="PP1_regulatory_subunit_3"/>
</dbReference>
<organism evidence="2 3">
    <name type="scientific">Pristionchus fissidentatus</name>
    <dbReference type="NCBI Taxonomy" id="1538716"/>
    <lineage>
        <taxon>Eukaryota</taxon>
        <taxon>Metazoa</taxon>
        <taxon>Ecdysozoa</taxon>
        <taxon>Nematoda</taxon>
        <taxon>Chromadorea</taxon>
        <taxon>Rhabditida</taxon>
        <taxon>Rhabditina</taxon>
        <taxon>Diplogasteromorpha</taxon>
        <taxon>Diplogasteroidea</taxon>
        <taxon>Neodiplogasteridae</taxon>
        <taxon>Pristionchus</taxon>
    </lineage>
</organism>
<dbReference type="InterPro" id="IPR038175">
    <property type="entry name" value="CBM21_dom_sf"/>
</dbReference>
<reference evidence="2" key="1">
    <citation type="submission" date="2023-10" db="EMBL/GenBank/DDBJ databases">
        <title>Genome assembly of Pristionchus species.</title>
        <authorList>
            <person name="Yoshida K."/>
            <person name="Sommer R.J."/>
        </authorList>
    </citation>
    <scope>NUCLEOTIDE SEQUENCE</scope>
    <source>
        <strain evidence="2">RS5133</strain>
    </source>
</reference>
<dbReference type="GO" id="GO:0008157">
    <property type="term" value="F:protein phosphatase 1 binding"/>
    <property type="evidence" value="ECO:0007669"/>
    <property type="project" value="TreeGrafter"/>
</dbReference>
<dbReference type="Pfam" id="PF03370">
    <property type="entry name" value="CBM_21"/>
    <property type="match status" value="1"/>
</dbReference>
<dbReference type="PROSITE" id="PS51159">
    <property type="entry name" value="CBM21"/>
    <property type="match status" value="1"/>
</dbReference>
<dbReference type="GO" id="GO:0005979">
    <property type="term" value="P:regulation of glycogen biosynthetic process"/>
    <property type="evidence" value="ECO:0007669"/>
    <property type="project" value="TreeGrafter"/>
</dbReference>
<comment type="caution">
    <text evidence="2">The sequence shown here is derived from an EMBL/GenBank/DDBJ whole genome shotgun (WGS) entry which is preliminary data.</text>
</comment>
<proteinExistence type="predicted"/>